<dbReference type="Gene3D" id="1.10.1760.20">
    <property type="match status" value="1"/>
</dbReference>
<name>A0ABZ2N8X4_9BACI</name>
<keyword evidence="1" id="KW-1133">Transmembrane helix</keyword>
<gene>
    <name evidence="2" type="ORF">WDJ61_03860</name>
</gene>
<dbReference type="Pfam" id="PF12822">
    <property type="entry name" value="ECF_trnsprt"/>
    <property type="match status" value="1"/>
</dbReference>
<accession>A0ABZ2N8X4</accession>
<keyword evidence="1" id="KW-0812">Transmembrane</keyword>
<feature type="transmembrane region" description="Helical" evidence="1">
    <location>
        <begin position="100"/>
        <end position="124"/>
    </location>
</feature>
<dbReference type="RefSeq" id="WP_338753302.1">
    <property type="nucleotide sequence ID" value="NZ_CP147404.1"/>
</dbReference>
<protein>
    <submittedName>
        <fullName evidence="2">ECF transporter S component</fullName>
    </submittedName>
</protein>
<organism evidence="2 3">
    <name type="scientific">Bacillus kandeliae</name>
    <dbReference type="NCBI Taxonomy" id="3129297"/>
    <lineage>
        <taxon>Bacteria</taxon>
        <taxon>Bacillati</taxon>
        <taxon>Bacillota</taxon>
        <taxon>Bacilli</taxon>
        <taxon>Bacillales</taxon>
        <taxon>Bacillaceae</taxon>
        <taxon>Bacillus</taxon>
    </lineage>
</organism>
<feature type="transmembrane region" description="Helical" evidence="1">
    <location>
        <begin position="130"/>
        <end position="149"/>
    </location>
</feature>
<dbReference type="Proteomes" id="UP001387364">
    <property type="component" value="Chromosome"/>
</dbReference>
<dbReference type="InterPro" id="IPR024529">
    <property type="entry name" value="ECF_trnsprt_substrate-spec"/>
</dbReference>
<sequence length="164" mass="17109">MSIKKLTWLALFIAMSVVGGMIKVPAVVASVALDSFPALLAAGLLGAGPSALVAAFGHLTSAVIGGLPLGPFHILIALEMAAVVWIFAKMYQSGKKVSAVITFVFLNSIVSPAPFIFIMGWGFYVGVLPSLLIASIINVGLAIVALPRLQSIMNKIIYRGEAKA</sequence>
<proteinExistence type="predicted"/>
<dbReference type="EMBL" id="CP147404">
    <property type="protein sequence ID" value="WXB93796.1"/>
    <property type="molecule type" value="Genomic_DNA"/>
</dbReference>
<evidence type="ECO:0000313" key="3">
    <source>
        <dbReference type="Proteomes" id="UP001387364"/>
    </source>
</evidence>
<evidence type="ECO:0000256" key="1">
    <source>
        <dbReference type="SAM" id="Phobius"/>
    </source>
</evidence>
<keyword evidence="3" id="KW-1185">Reference proteome</keyword>
<keyword evidence="1" id="KW-0472">Membrane</keyword>
<feature type="transmembrane region" description="Helical" evidence="1">
    <location>
        <begin position="6"/>
        <end position="24"/>
    </location>
</feature>
<evidence type="ECO:0000313" key="2">
    <source>
        <dbReference type="EMBL" id="WXB93796.1"/>
    </source>
</evidence>
<reference evidence="2 3" key="1">
    <citation type="submission" date="2024-02" db="EMBL/GenBank/DDBJ databases">
        <title>Seven novel Bacillus-like species.</title>
        <authorList>
            <person name="Liu G."/>
        </authorList>
    </citation>
    <scope>NUCLEOTIDE SEQUENCE [LARGE SCALE GENOMIC DNA]</scope>
    <source>
        <strain evidence="2 3">FJAT-52991</strain>
    </source>
</reference>